<dbReference type="AlphaFoldDB" id="A0A9X2K344"/>
<evidence type="ECO:0008006" key="4">
    <source>
        <dbReference type="Google" id="ProtNLM"/>
    </source>
</evidence>
<feature type="region of interest" description="Disordered" evidence="1">
    <location>
        <begin position="881"/>
        <end position="908"/>
    </location>
</feature>
<name>A0A9X2K344_9ACTN</name>
<feature type="compositionally biased region" description="Basic and acidic residues" evidence="1">
    <location>
        <begin position="771"/>
        <end position="792"/>
    </location>
</feature>
<dbReference type="RefSeq" id="WP_253744823.1">
    <property type="nucleotide sequence ID" value="NZ_BAABKA010000026.1"/>
</dbReference>
<feature type="region of interest" description="Disordered" evidence="1">
    <location>
        <begin position="738"/>
        <end position="801"/>
    </location>
</feature>
<dbReference type="EMBL" id="JAMZEB010000002">
    <property type="protein sequence ID" value="MCP2357715.1"/>
    <property type="molecule type" value="Genomic_DNA"/>
</dbReference>
<protein>
    <recommendedName>
        <fullName evidence="4">DUF4132 domain-containing protein</fullName>
    </recommendedName>
</protein>
<evidence type="ECO:0000313" key="2">
    <source>
        <dbReference type="EMBL" id="MCP2357715.1"/>
    </source>
</evidence>
<accession>A0A9X2K344</accession>
<reference evidence="2" key="1">
    <citation type="submission" date="2022-06" db="EMBL/GenBank/DDBJ databases">
        <title>Sequencing the genomes of 1000 actinobacteria strains.</title>
        <authorList>
            <person name="Klenk H.-P."/>
        </authorList>
    </citation>
    <scope>NUCLEOTIDE SEQUENCE</scope>
    <source>
        <strain evidence="2">DSM 46694</strain>
    </source>
</reference>
<feature type="region of interest" description="Disordered" evidence="1">
    <location>
        <begin position="589"/>
        <end position="616"/>
    </location>
</feature>
<feature type="compositionally biased region" description="Basic and acidic residues" evidence="1">
    <location>
        <begin position="743"/>
        <end position="752"/>
    </location>
</feature>
<evidence type="ECO:0000313" key="3">
    <source>
        <dbReference type="Proteomes" id="UP001139648"/>
    </source>
</evidence>
<proteinExistence type="predicted"/>
<evidence type="ECO:0000256" key="1">
    <source>
        <dbReference type="SAM" id="MobiDB-lite"/>
    </source>
</evidence>
<sequence length="956" mass="102766">MTAAGAGIALTPGFVSARLHGARGDRRDAVLAALRLLGLDGLDRLGDRAGVLVALFGTEATRPLAAAASRAITEGRWTALQLASAASGVLGPEQLVHLLTVDVPALDPTPKAAASTMAAHLEQVLAPYPRKRRLDLLLDLWRQVSAHQEQLRRTRRRRATQSKQNRLEELTTRYRAYDDAQLIEQIRRDLGHDPSIAEAARWYPHAWQATMFMRRTMADALAATALARTAVNVGDHGVVQGMNRSTAVLTAAARAMRSEEARDAARRVPGLAGLPARPGCFVRDLAAQLGNPSEPYVRQRLARAAEYAELVLDVVTDRILEYRDQLGEWSVANLRDWRDSVGYLGHRDPAHWAQPPVAVDRPPLMERLESSPGAAPAEEETAGDLLWYAELADTLAQLKGHDQADVEYGPRYPYVDCAPAPDDERQLVPSLRSIPSALAGAAQLVSFGGRPSRQARTWPDLTDRLLAGLGVTERLTTAFRIPEPLLTLDGALLPGAQVRLEFGRNARMLAQWATYMGNCIASLPYVEAAEEGRSALVALRDESGRIVANIELEPHARGWRAGEIRARFNADPDPDLRRQVLAWAAALPSPVPDEPIGPPAREHLPEPRPGGRRRADRTFQEVSGALARLAADALAAQDTSDALHTLRSLYAPRPAAPPATAIATTVATTMATAAGAQAGPGPALDALPHVELVTALRRLSADRVERLCRDELPSVGLAALWRATGVRPLEQALAALPAARRPHTAEPGERPHAPGQRPHAPEPGEPAGSGERPDAAGSEERPDAAGSEERPDSAGPGGRPRLALLLLDTPLPGSLRRLARYDAVAPARSMELVARRIRAAVGRLARAGDPVLAQQVARHADTAVLCSLVVAVTSWPSDPRLPTVPVSEPGRTSMPGFPRSDLDDPSGPWQRALPGAVELGADLDTFWARVAGEGLHVPVAWLGHGGWNALWQRAAR</sequence>
<comment type="caution">
    <text evidence="2">The sequence shown here is derived from an EMBL/GenBank/DDBJ whole genome shotgun (WGS) entry which is preliminary data.</text>
</comment>
<organism evidence="2 3">
    <name type="scientific">Nonomuraea thailandensis</name>
    <dbReference type="NCBI Taxonomy" id="1188745"/>
    <lineage>
        <taxon>Bacteria</taxon>
        <taxon>Bacillati</taxon>
        <taxon>Actinomycetota</taxon>
        <taxon>Actinomycetes</taxon>
        <taxon>Streptosporangiales</taxon>
        <taxon>Streptosporangiaceae</taxon>
        <taxon>Nonomuraea</taxon>
    </lineage>
</organism>
<keyword evidence="3" id="KW-1185">Reference proteome</keyword>
<dbReference type="Proteomes" id="UP001139648">
    <property type="component" value="Unassembled WGS sequence"/>
</dbReference>
<gene>
    <name evidence="2" type="ORF">HD597_004735</name>
</gene>
<feature type="compositionally biased region" description="Pro residues" evidence="1">
    <location>
        <begin position="589"/>
        <end position="598"/>
    </location>
</feature>